<keyword evidence="1" id="KW-0378">Hydrolase</keyword>
<dbReference type="InterPro" id="IPR036412">
    <property type="entry name" value="HAD-like_sf"/>
</dbReference>
<dbReference type="Pfam" id="PF00702">
    <property type="entry name" value="Hydrolase"/>
    <property type="match status" value="1"/>
</dbReference>
<evidence type="ECO:0000256" key="1">
    <source>
        <dbReference type="ARBA" id="ARBA00022801"/>
    </source>
</evidence>
<dbReference type="InterPro" id="IPR023214">
    <property type="entry name" value="HAD_sf"/>
</dbReference>
<dbReference type="NCBIfam" id="TIGR01549">
    <property type="entry name" value="HAD-SF-IA-v1"/>
    <property type="match status" value="1"/>
</dbReference>
<evidence type="ECO:0000313" key="2">
    <source>
        <dbReference type="EMBL" id="CAA9540234.1"/>
    </source>
</evidence>
<dbReference type="Gene3D" id="3.40.50.1000">
    <property type="entry name" value="HAD superfamily/HAD-like"/>
    <property type="match status" value="1"/>
</dbReference>
<sequence>MQSNSIPVCVLSNIDRTDIEAAISLHGFRSHDHVTSDDAKASKPRPEMFRLGLELLGLHANDVLHVGDSRSSDVAGACAMEIPVAWVNRTSRPVDEEPTPAYIVQDLAGVIEIVKPMWPRRGTHPMAG</sequence>
<reference evidence="2" key="1">
    <citation type="submission" date="2020-02" db="EMBL/GenBank/DDBJ databases">
        <authorList>
            <person name="Meier V. D."/>
        </authorList>
    </citation>
    <scope>NUCLEOTIDE SEQUENCE</scope>
    <source>
        <strain evidence="2">AVDCRST_MAG43</strain>
    </source>
</reference>
<accession>A0A6J4U6C4</accession>
<dbReference type="PANTHER" id="PTHR43316">
    <property type="entry name" value="HYDROLASE, HALOACID DELAHOGENASE-RELATED"/>
    <property type="match status" value="1"/>
</dbReference>
<dbReference type="PANTHER" id="PTHR43316:SF3">
    <property type="entry name" value="HALOACID DEHALOGENASE, TYPE II (AFU_ORTHOLOGUE AFUA_2G07750)-RELATED"/>
    <property type="match status" value="1"/>
</dbReference>
<dbReference type="SUPFAM" id="SSF56784">
    <property type="entry name" value="HAD-like"/>
    <property type="match status" value="1"/>
</dbReference>
<name>A0A6J4U6C4_9BACT</name>
<dbReference type="InterPro" id="IPR006439">
    <property type="entry name" value="HAD-SF_hydro_IA"/>
</dbReference>
<dbReference type="AlphaFoldDB" id="A0A6J4U6C4"/>
<evidence type="ECO:0008006" key="3">
    <source>
        <dbReference type="Google" id="ProtNLM"/>
    </source>
</evidence>
<dbReference type="InterPro" id="IPR051540">
    <property type="entry name" value="S-2-haloacid_dehalogenase"/>
</dbReference>
<dbReference type="GO" id="GO:0016787">
    <property type="term" value="F:hydrolase activity"/>
    <property type="evidence" value="ECO:0007669"/>
    <property type="project" value="UniProtKB-KW"/>
</dbReference>
<protein>
    <recommendedName>
        <fullName evidence="3">HAD family hydrolase</fullName>
    </recommendedName>
</protein>
<dbReference type="EMBL" id="CADCWI010000005">
    <property type="protein sequence ID" value="CAA9540234.1"/>
    <property type="molecule type" value="Genomic_DNA"/>
</dbReference>
<organism evidence="2">
    <name type="scientific">uncultured Thermomicrobiales bacterium</name>
    <dbReference type="NCBI Taxonomy" id="1645740"/>
    <lineage>
        <taxon>Bacteria</taxon>
        <taxon>Pseudomonadati</taxon>
        <taxon>Thermomicrobiota</taxon>
        <taxon>Thermomicrobia</taxon>
        <taxon>Thermomicrobiales</taxon>
        <taxon>environmental samples</taxon>
    </lineage>
</organism>
<gene>
    <name evidence="2" type="ORF">AVDCRST_MAG43-65</name>
</gene>
<proteinExistence type="predicted"/>